<dbReference type="Gene3D" id="3.40.50.150">
    <property type="entry name" value="Vaccinia Virus protein VP39"/>
    <property type="match status" value="1"/>
</dbReference>
<dbReference type="InterPro" id="IPR000524">
    <property type="entry name" value="Tscrpt_reg_HTH_GntR"/>
</dbReference>
<dbReference type="Gene3D" id="1.10.10.10">
    <property type="entry name" value="Winged helix-like DNA-binding domain superfamily/Winged helix DNA-binding domain"/>
    <property type="match status" value="1"/>
</dbReference>
<protein>
    <submittedName>
        <fullName evidence="5">Fatty acyl-responsive regulator, putative</fullName>
    </submittedName>
</protein>
<dbReference type="STRING" id="3988.B9TEH5"/>
<dbReference type="SUPFAM" id="SSF46785">
    <property type="entry name" value="Winged helix' DNA-binding domain"/>
    <property type="match status" value="1"/>
</dbReference>
<dbReference type="Pfam" id="PF07702">
    <property type="entry name" value="UTRA"/>
    <property type="match status" value="1"/>
</dbReference>
<dbReference type="CDD" id="cd07377">
    <property type="entry name" value="WHTH_GntR"/>
    <property type="match status" value="1"/>
</dbReference>
<dbReference type="InterPro" id="IPR036390">
    <property type="entry name" value="WH_DNA-bd_sf"/>
</dbReference>
<keyword evidence="6" id="KW-1185">Reference proteome</keyword>
<evidence type="ECO:0000256" key="2">
    <source>
        <dbReference type="ARBA" id="ARBA00023125"/>
    </source>
</evidence>
<proteinExistence type="predicted"/>
<dbReference type="AlphaFoldDB" id="B9TEH5"/>
<dbReference type="Pfam" id="PF08241">
    <property type="entry name" value="Methyltransf_11"/>
    <property type="match status" value="1"/>
</dbReference>
<dbReference type="InterPro" id="IPR011663">
    <property type="entry name" value="UTRA"/>
</dbReference>
<sequence>MRPFRRGVGIDIASESVAAAAEAAGNMPLQFHVTTDLAPFADSFDVAFSYEVIYLLPQLREHAEGMFRVLRNGGVYYAVTGCHNEMPLWPKWLELIGNNSNAPMQDRSPQDYIEAFTAAGFDVSVRRFGYDGFVRATKDRKYYPSILDAVSDMETIDRKGGSALWHQIGEILAADIAAGTFAPGEKLPTEPELMLRFGVSRFTVRQALGHLEQRGLVRAEQGRGTFVHRGVLDYTLSKRTRFHKNLIEQGFEPGGELLVHEIVPATERVAAHLKIAIGASVIHRRGVMTADGIPVELGDSYYPAERFPDFDQARLRHPTISAALASYGVTDYERLSTEIEARMPTAEEARILRQPKSAPLLVTRKADADTDGVPITYSESVWPAERTTFNLDLRVSTSSTSMERSGTSVPEPPSLATLICGTVAASEAKVRSSRDP</sequence>
<organism evidence="5 6">
    <name type="scientific">Ricinus communis</name>
    <name type="common">Castor bean</name>
    <dbReference type="NCBI Taxonomy" id="3988"/>
    <lineage>
        <taxon>Eukaryota</taxon>
        <taxon>Viridiplantae</taxon>
        <taxon>Streptophyta</taxon>
        <taxon>Embryophyta</taxon>
        <taxon>Tracheophyta</taxon>
        <taxon>Spermatophyta</taxon>
        <taxon>Magnoliopsida</taxon>
        <taxon>eudicotyledons</taxon>
        <taxon>Gunneridae</taxon>
        <taxon>Pentapetalae</taxon>
        <taxon>rosids</taxon>
        <taxon>fabids</taxon>
        <taxon>Malpighiales</taxon>
        <taxon>Euphorbiaceae</taxon>
        <taxon>Acalyphoideae</taxon>
        <taxon>Acalypheae</taxon>
        <taxon>Ricinus</taxon>
    </lineage>
</organism>
<dbReference type="PANTHER" id="PTHR44846:SF1">
    <property type="entry name" value="MANNOSYL-D-GLYCERATE TRANSPORT_METABOLISM SYSTEM REPRESSOR MNGR-RELATED"/>
    <property type="match status" value="1"/>
</dbReference>
<dbReference type="PROSITE" id="PS50949">
    <property type="entry name" value="HTH_GNTR"/>
    <property type="match status" value="1"/>
</dbReference>
<evidence type="ECO:0000259" key="4">
    <source>
        <dbReference type="PROSITE" id="PS50949"/>
    </source>
</evidence>
<dbReference type="InterPro" id="IPR028978">
    <property type="entry name" value="Chorismate_lyase_/UTRA_dom_sf"/>
</dbReference>
<dbReference type="InterPro" id="IPR029063">
    <property type="entry name" value="SAM-dependent_MTases_sf"/>
</dbReference>
<dbReference type="GO" id="GO:0045892">
    <property type="term" value="P:negative regulation of DNA-templated transcription"/>
    <property type="evidence" value="ECO:0000318"/>
    <property type="project" value="GO_Central"/>
</dbReference>
<dbReference type="InterPro" id="IPR012702">
    <property type="entry name" value="CP_lyase_PhnF"/>
</dbReference>
<keyword evidence="2" id="KW-0238">DNA-binding</keyword>
<feature type="domain" description="HTH gntR-type" evidence="4">
    <location>
        <begin position="162"/>
        <end position="230"/>
    </location>
</feature>
<dbReference type="Proteomes" id="UP000008311">
    <property type="component" value="Unassembled WGS sequence"/>
</dbReference>
<gene>
    <name evidence="5" type="ORF">RCOM_1851380</name>
</gene>
<evidence type="ECO:0000256" key="1">
    <source>
        <dbReference type="ARBA" id="ARBA00023015"/>
    </source>
</evidence>
<dbReference type="InterPro" id="IPR013216">
    <property type="entry name" value="Methyltransf_11"/>
</dbReference>
<dbReference type="GO" id="GO:0003677">
    <property type="term" value="F:DNA binding"/>
    <property type="evidence" value="ECO:0007669"/>
    <property type="project" value="UniProtKB-KW"/>
</dbReference>
<dbReference type="GO" id="GO:0003700">
    <property type="term" value="F:DNA-binding transcription factor activity"/>
    <property type="evidence" value="ECO:0007669"/>
    <property type="project" value="InterPro"/>
</dbReference>
<name>B9TEH5_RICCO</name>
<dbReference type="PRINTS" id="PR00035">
    <property type="entry name" value="HTHGNTR"/>
</dbReference>
<dbReference type="SMART" id="SM00866">
    <property type="entry name" value="UTRA"/>
    <property type="match status" value="1"/>
</dbReference>
<dbReference type="GO" id="GO:0008757">
    <property type="term" value="F:S-adenosylmethionine-dependent methyltransferase activity"/>
    <property type="evidence" value="ECO:0007669"/>
    <property type="project" value="InterPro"/>
</dbReference>
<dbReference type="InterPro" id="IPR050679">
    <property type="entry name" value="Bact_HTH_transcr_reg"/>
</dbReference>
<dbReference type="EMBL" id="EQ979023">
    <property type="protein sequence ID" value="EEF25739.1"/>
    <property type="molecule type" value="Genomic_DNA"/>
</dbReference>
<dbReference type="SUPFAM" id="SSF64288">
    <property type="entry name" value="Chorismate lyase-like"/>
    <property type="match status" value="1"/>
</dbReference>
<keyword evidence="1" id="KW-0805">Transcription regulation</keyword>
<dbReference type="Gene3D" id="3.40.1410.10">
    <property type="entry name" value="Chorismate lyase-like"/>
    <property type="match status" value="1"/>
</dbReference>
<dbReference type="NCBIfam" id="TIGR02325">
    <property type="entry name" value="C_P_lyase_phnF"/>
    <property type="match status" value="1"/>
</dbReference>
<evidence type="ECO:0000256" key="3">
    <source>
        <dbReference type="ARBA" id="ARBA00023163"/>
    </source>
</evidence>
<evidence type="ECO:0000313" key="5">
    <source>
        <dbReference type="EMBL" id="EEF25739.1"/>
    </source>
</evidence>
<accession>B9TEH5</accession>
<dbReference type="SMART" id="SM00345">
    <property type="entry name" value="HTH_GNTR"/>
    <property type="match status" value="1"/>
</dbReference>
<dbReference type="Pfam" id="PF00392">
    <property type="entry name" value="GntR"/>
    <property type="match status" value="1"/>
</dbReference>
<dbReference type="PANTHER" id="PTHR44846">
    <property type="entry name" value="MANNOSYL-D-GLYCERATE TRANSPORT/METABOLISM SYSTEM REPRESSOR MNGR-RELATED"/>
    <property type="match status" value="1"/>
</dbReference>
<reference evidence="6" key="1">
    <citation type="journal article" date="2010" name="Nat. Biotechnol.">
        <title>Draft genome sequence of the oilseed species Ricinus communis.</title>
        <authorList>
            <person name="Chan A.P."/>
            <person name="Crabtree J."/>
            <person name="Zhao Q."/>
            <person name="Lorenzi H."/>
            <person name="Orvis J."/>
            <person name="Puiu D."/>
            <person name="Melake-Berhan A."/>
            <person name="Jones K.M."/>
            <person name="Redman J."/>
            <person name="Chen G."/>
            <person name="Cahoon E.B."/>
            <person name="Gedil M."/>
            <person name="Stanke M."/>
            <person name="Haas B.J."/>
            <person name="Wortman J.R."/>
            <person name="Fraser-Liggett C.M."/>
            <person name="Ravel J."/>
            <person name="Rabinowicz P.D."/>
        </authorList>
    </citation>
    <scope>NUCLEOTIDE SEQUENCE [LARGE SCALE GENOMIC DNA]</scope>
    <source>
        <strain evidence="6">cv. Hale</strain>
    </source>
</reference>
<evidence type="ECO:0000313" key="6">
    <source>
        <dbReference type="Proteomes" id="UP000008311"/>
    </source>
</evidence>
<keyword evidence="3" id="KW-0804">Transcription</keyword>
<dbReference type="InParanoid" id="B9TEH5"/>
<dbReference type="InterPro" id="IPR036388">
    <property type="entry name" value="WH-like_DNA-bd_sf"/>
</dbReference>
<dbReference type="SUPFAM" id="SSF53335">
    <property type="entry name" value="S-adenosyl-L-methionine-dependent methyltransferases"/>
    <property type="match status" value="1"/>
</dbReference>